<keyword evidence="3" id="KW-0269">Exonuclease</keyword>
<feature type="compositionally biased region" description="Pro residues" evidence="4">
    <location>
        <begin position="39"/>
        <end position="50"/>
    </location>
</feature>
<dbReference type="GO" id="GO:0000175">
    <property type="term" value="F:3'-5'-RNA exonuclease activity"/>
    <property type="evidence" value="ECO:0007669"/>
    <property type="project" value="InterPro"/>
</dbReference>
<name>A0A8J2WZN7_9STRA</name>
<evidence type="ECO:0000259" key="5">
    <source>
        <dbReference type="SMART" id="SM00479"/>
    </source>
</evidence>
<dbReference type="OrthoDB" id="448399at2759"/>
<sequence length="279" mass="31106">MRLALLTATAITALTPKGARLAGVKSRGGQRSKQRQRPRAPPPPPPPQDPTPKVIGVLDFECTCEENTWSYLHEVIEFPVVLVDTSTKQIVDTFHRYVRPTENATLTDFCKGLTGIDQALVDDAEPIDTVLHELDAWLRSKDLVEGGGATHDFTKFAFATDGWDLDHFLDVECRRKGLYKPGAYLDRWVDLEKVFKAKRANADDRNGRKKPRSSRRANLLAMLRHHKLQFEGRLHCGADDARNLARVALALLEADEDPLRVNDALAGVDVADHDDEAPS</sequence>
<dbReference type="Pfam" id="PF00929">
    <property type="entry name" value="RNase_T"/>
    <property type="match status" value="1"/>
</dbReference>
<dbReference type="InterPro" id="IPR036397">
    <property type="entry name" value="RNaseH_sf"/>
</dbReference>
<dbReference type="PANTHER" id="PTHR23044">
    <property type="entry name" value="3'-5' EXONUCLEASE ERI1-RELATED"/>
    <property type="match status" value="1"/>
</dbReference>
<accession>A0A8J2WZN7</accession>
<keyword evidence="1" id="KW-0540">Nuclease</keyword>
<dbReference type="Gene3D" id="3.30.420.10">
    <property type="entry name" value="Ribonuclease H-like superfamily/Ribonuclease H"/>
    <property type="match status" value="1"/>
</dbReference>
<evidence type="ECO:0000256" key="3">
    <source>
        <dbReference type="ARBA" id="ARBA00022839"/>
    </source>
</evidence>
<dbReference type="PANTHER" id="PTHR23044:SF61">
    <property type="entry name" value="3'-5' EXORIBONUCLEASE 1-RELATED"/>
    <property type="match status" value="1"/>
</dbReference>
<keyword evidence="2" id="KW-0378">Hydrolase</keyword>
<feature type="region of interest" description="Disordered" evidence="4">
    <location>
        <begin position="19"/>
        <end position="52"/>
    </location>
</feature>
<gene>
    <name evidence="6" type="ORF">PECAL_4P21650</name>
</gene>
<dbReference type="EMBL" id="CAKKNE010000004">
    <property type="protein sequence ID" value="CAH0374857.1"/>
    <property type="molecule type" value="Genomic_DNA"/>
</dbReference>
<dbReference type="InterPro" id="IPR013520">
    <property type="entry name" value="Ribonucl_H"/>
</dbReference>
<reference evidence="6" key="1">
    <citation type="submission" date="2021-11" db="EMBL/GenBank/DDBJ databases">
        <authorList>
            <consortium name="Genoscope - CEA"/>
            <person name="William W."/>
        </authorList>
    </citation>
    <scope>NUCLEOTIDE SEQUENCE</scope>
</reference>
<dbReference type="GO" id="GO:0003676">
    <property type="term" value="F:nucleic acid binding"/>
    <property type="evidence" value="ECO:0007669"/>
    <property type="project" value="InterPro"/>
</dbReference>
<protein>
    <recommendedName>
        <fullName evidence="5">Exonuclease domain-containing protein</fullName>
    </recommendedName>
</protein>
<proteinExistence type="predicted"/>
<dbReference type="Proteomes" id="UP000789595">
    <property type="component" value="Unassembled WGS sequence"/>
</dbReference>
<dbReference type="InterPro" id="IPR012337">
    <property type="entry name" value="RNaseH-like_sf"/>
</dbReference>
<dbReference type="InterPro" id="IPR051274">
    <property type="entry name" value="3-5_Exoribonuclease"/>
</dbReference>
<evidence type="ECO:0000256" key="4">
    <source>
        <dbReference type="SAM" id="MobiDB-lite"/>
    </source>
</evidence>
<organism evidence="6 7">
    <name type="scientific">Pelagomonas calceolata</name>
    <dbReference type="NCBI Taxonomy" id="35677"/>
    <lineage>
        <taxon>Eukaryota</taxon>
        <taxon>Sar</taxon>
        <taxon>Stramenopiles</taxon>
        <taxon>Ochrophyta</taxon>
        <taxon>Pelagophyceae</taxon>
        <taxon>Pelagomonadales</taxon>
        <taxon>Pelagomonadaceae</taxon>
        <taxon>Pelagomonas</taxon>
    </lineage>
</organism>
<dbReference type="SMART" id="SM00479">
    <property type="entry name" value="EXOIII"/>
    <property type="match status" value="1"/>
</dbReference>
<dbReference type="SUPFAM" id="SSF53098">
    <property type="entry name" value="Ribonuclease H-like"/>
    <property type="match status" value="1"/>
</dbReference>
<feature type="domain" description="Exonuclease" evidence="5">
    <location>
        <begin position="54"/>
        <end position="257"/>
    </location>
</feature>
<dbReference type="InterPro" id="IPR047201">
    <property type="entry name" value="ERI-1_3'hExo-like"/>
</dbReference>
<evidence type="ECO:0000256" key="1">
    <source>
        <dbReference type="ARBA" id="ARBA00022722"/>
    </source>
</evidence>
<feature type="compositionally biased region" description="Basic residues" evidence="4">
    <location>
        <begin position="28"/>
        <end position="38"/>
    </location>
</feature>
<evidence type="ECO:0000256" key="2">
    <source>
        <dbReference type="ARBA" id="ARBA00022801"/>
    </source>
</evidence>
<evidence type="ECO:0000313" key="7">
    <source>
        <dbReference type="Proteomes" id="UP000789595"/>
    </source>
</evidence>
<keyword evidence="7" id="KW-1185">Reference proteome</keyword>
<dbReference type="CDD" id="cd06133">
    <property type="entry name" value="ERI-1_3'hExo_like"/>
    <property type="match status" value="1"/>
</dbReference>
<dbReference type="AlphaFoldDB" id="A0A8J2WZN7"/>
<evidence type="ECO:0000313" key="6">
    <source>
        <dbReference type="EMBL" id="CAH0374857.1"/>
    </source>
</evidence>
<comment type="caution">
    <text evidence="6">The sequence shown here is derived from an EMBL/GenBank/DDBJ whole genome shotgun (WGS) entry which is preliminary data.</text>
</comment>